<dbReference type="PANTHER" id="PTHR43036:SF2">
    <property type="entry name" value="OS04G0481300 PROTEIN"/>
    <property type="match status" value="1"/>
</dbReference>
<dbReference type="SUPFAM" id="SSF53335">
    <property type="entry name" value="S-adenosyl-L-methionine-dependent methyltransferases"/>
    <property type="match status" value="1"/>
</dbReference>
<dbReference type="OrthoDB" id="2013972at2759"/>
<accession>Q01AF6</accession>
<reference evidence="3 4" key="2">
    <citation type="journal article" date="2014" name="BMC Genomics">
        <title>An improved genome of the model marine alga Ostreococcus tauri unfolds by assessing Illumina de novo assemblies.</title>
        <authorList>
            <person name="Blanc-Mathieu R."/>
            <person name="Verhelst B."/>
            <person name="Derelle E."/>
            <person name="Rombauts S."/>
            <person name="Bouget F.Y."/>
            <person name="Carre I."/>
            <person name="Chateau A."/>
            <person name="Eyre-Walker A."/>
            <person name="Grimsley N."/>
            <person name="Moreau H."/>
            <person name="Piegu B."/>
            <person name="Rivals E."/>
            <person name="Schackwitz W."/>
            <person name="Van de Peer Y."/>
            <person name="Piganeau G."/>
        </authorList>
    </citation>
    <scope>NUCLEOTIDE SEQUENCE [LARGE SCALE GENOMIC DNA]</scope>
    <source>
        <strain evidence="4">OTTH 0595 / CCAP 157/2 / RCC745</strain>
    </source>
</reference>
<evidence type="ECO:0000313" key="4">
    <source>
        <dbReference type="Proteomes" id="UP000009170"/>
    </source>
</evidence>
<dbReference type="CDD" id="cd02440">
    <property type="entry name" value="AdoMet_MTases"/>
    <property type="match status" value="1"/>
</dbReference>
<dbReference type="InterPro" id="IPR013216">
    <property type="entry name" value="Methyltransf_11"/>
</dbReference>
<dbReference type="GO" id="GO:0008757">
    <property type="term" value="F:S-adenosylmethionine-dependent methyltransferase activity"/>
    <property type="evidence" value="ECO:0007669"/>
    <property type="project" value="InterPro"/>
</dbReference>
<reference evidence="4" key="1">
    <citation type="journal article" date="2006" name="Proc. Natl. Acad. Sci. U.S.A.">
        <title>Genome analysis of the smallest free-living eukaryote Ostreococcus tauri unveils many unique features.</title>
        <authorList>
            <person name="Derelle E."/>
            <person name="Ferraz C."/>
            <person name="Rombauts S."/>
            <person name="Rouze P."/>
            <person name="Worden A.Z."/>
            <person name="Robbens S."/>
            <person name="Partensky F."/>
            <person name="Degroeve S."/>
            <person name="Echeynie S."/>
            <person name="Cooke R."/>
            <person name="Saeys Y."/>
            <person name="Wuyts J."/>
            <person name="Jabbari K."/>
            <person name="Bowler C."/>
            <person name="Panaud O."/>
            <person name="Piegu B."/>
            <person name="Ball S.G."/>
            <person name="Ral J.-P."/>
            <person name="Bouget F.-Y."/>
            <person name="Piganeau G."/>
            <person name="De Baets B."/>
            <person name="Picard A."/>
            <person name="Delseny M."/>
            <person name="Demaille J."/>
            <person name="Van de Peer Y."/>
            <person name="Moreau H."/>
        </authorList>
    </citation>
    <scope>NUCLEOTIDE SEQUENCE [LARGE SCALE GENOMIC DNA]</scope>
    <source>
        <strain evidence="4">OTTH 0595 / CCAP 157/2 / RCC745</strain>
    </source>
</reference>
<feature type="domain" description="Methyltransferase type 11" evidence="2">
    <location>
        <begin position="151"/>
        <end position="193"/>
    </location>
</feature>
<feature type="compositionally biased region" description="Basic and acidic residues" evidence="1">
    <location>
        <begin position="13"/>
        <end position="23"/>
    </location>
</feature>
<dbReference type="GeneID" id="9834014"/>
<evidence type="ECO:0000259" key="2">
    <source>
        <dbReference type="Pfam" id="PF08241"/>
    </source>
</evidence>
<evidence type="ECO:0000256" key="1">
    <source>
        <dbReference type="SAM" id="MobiDB-lite"/>
    </source>
</evidence>
<dbReference type="EMBL" id="CAID01000004">
    <property type="protein sequence ID" value="CAL51842.1"/>
    <property type="molecule type" value="Genomic_DNA"/>
</dbReference>
<comment type="caution">
    <text evidence="3">The sequence shown here is derived from an EMBL/GenBank/DDBJ whole genome shotgun (WGS) entry which is preliminary data.</text>
</comment>
<feature type="region of interest" description="Disordered" evidence="1">
    <location>
        <begin position="1"/>
        <end position="29"/>
    </location>
</feature>
<protein>
    <submittedName>
        <fullName evidence="3">Methyltransferase type 11</fullName>
    </submittedName>
</protein>
<dbReference type="Proteomes" id="UP000009170">
    <property type="component" value="Unassembled WGS sequence"/>
</dbReference>
<dbReference type="Pfam" id="PF08241">
    <property type="entry name" value="Methyltransf_11"/>
    <property type="match status" value="1"/>
</dbReference>
<keyword evidence="3" id="KW-0808">Transferase</keyword>
<dbReference type="GO" id="GO:0032259">
    <property type="term" value="P:methylation"/>
    <property type="evidence" value="ECO:0007669"/>
    <property type="project" value="UniProtKB-KW"/>
</dbReference>
<sequence length="300" mass="34182">MRVVHAADVVAPAHERARTSERTNKKRRSRATKIITRAVSFGDQRAGSVRREVLRREERQKLDGGADADFYSQPRFVTHVDDDFIARVTELYRRRLPRNGSVLDLCSSWVSHLPREIEYKKVWGHGMNATELGRNDRLDGFFVRDFNVNPKIDAKDETFDAVTICVSVQYLQRPEEVFAEIFRVLKPGGVCVVTFSNRLFYSKAVSAWRDATGYARTQLVKQYFGSVNGFTAPEAITDLDDVVDDSLFGKLRRLFARSQGDPFYAVVAYRNFKPIVAEDCTRLIEDGECLTDSSFDSISD</sequence>
<proteinExistence type="predicted"/>
<keyword evidence="4" id="KW-1185">Reference proteome</keyword>
<gene>
    <name evidence="3" type="ORF">OT_ostta04g04270</name>
</gene>
<dbReference type="InParanoid" id="Q01AF6"/>
<dbReference type="Gene3D" id="3.40.50.150">
    <property type="entry name" value="Vaccinia Virus protein VP39"/>
    <property type="match status" value="1"/>
</dbReference>
<dbReference type="STRING" id="70448.Q01AF6"/>
<dbReference type="OMA" id="DMMSSWV"/>
<name>Q01AF6_OSTTA</name>
<keyword evidence="3" id="KW-0489">Methyltransferase</keyword>
<dbReference type="RefSeq" id="XP_003078962.1">
    <property type="nucleotide sequence ID" value="XM_003078914.1"/>
</dbReference>
<organism evidence="3 4">
    <name type="scientific">Ostreococcus tauri</name>
    <name type="common">Marine green alga</name>
    <dbReference type="NCBI Taxonomy" id="70448"/>
    <lineage>
        <taxon>Eukaryota</taxon>
        <taxon>Viridiplantae</taxon>
        <taxon>Chlorophyta</taxon>
        <taxon>Mamiellophyceae</taxon>
        <taxon>Mamiellales</taxon>
        <taxon>Bathycoccaceae</taxon>
        <taxon>Ostreococcus</taxon>
    </lineage>
</organism>
<dbReference type="InterPro" id="IPR029063">
    <property type="entry name" value="SAM-dependent_MTases_sf"/>
</dbReference>
<evidence type="ECO:0000313" key="3">
    <source>
        <dbReference type="EMBL" id="CAL51842.1"/>
    </source>
</evidence>
<dbReference type="PANTHER" id="PTHR43036">
    <property type="entry name" value="OSJNBB0011N17.9 PROTEIN"/>
    <property type="match status" value="1"/>
</dbReference>
<dbReference type="KEGG" id="ota:OT_ostta04g04270"/>
<dbReference type="FunCoup" id="Q01AF6">
    <property type="interactions" value="250"/>
</dbReference>
<feature type="compositionally biased region" description="Low complexity" evidence="1">
    <location>
        <begin position="1"/>
        <end position="12"/>
    </location>
</feature>
<dbReference type="AlphaFoldDB" id="Q01AF6"/>